<dbReference type="Gene3D" id="3.40.50.720">
    <property type="entry name" value="NAD(P)-binding Rossmann-like Domain"/>
    <property type="match status" value="2"/>
</dbReference>
<evidence type="ECO:0000256" key="3">
    <source>
        <dbReference type="ARBA" id="ARBA00022857"/>
    </source>
</evidence>
<organism evidence="6 7">
    <name type="scientific">Talaromyces atroroseus</name>
    <dbReference type="NCBI Taxonomy" id="1441469"/>
    <lineage>
        <taxon>Eukaryota</taxon>
        <taxon>Fungi</taxon>
        <taxon>Dikarya</taxon>
        <taxon>Ascomycota</taxon>
        <taxon>Pezizomycotina</taxon>
        <taxon>Eurotiomycetes</taxon>
        <taxon>Eurotiomycetidae</taxon>
        <taxon>Eurotiales</taxon>
        <taxon>Trichocomaceae</taxon>
        <taxon>Talaromyces</taxon>
        <taxon>Talaromyces sect. Trachyspermi</taxon>
    </lineage>
</organism>
<dbReference type="SMART" id="SM00829">
    <property type="entry name" value="PKS_ER"/>
    <property type="match status" value="1"/>
</dbReference>
<protein>
    <recommendedName>
        <fullName evidence="5">Enoyl reductase (ER) domain-containing protein</fullName>
    </recommendedName>
</protein>
<dbReference type="Pfam" id="PF08240">
    <property type="entry name" value="ADH_N"/>
    <property type="match status" value="2"/>
</dbReference>
<keyword evidence="2" id="KW-0547">Nucleotide-binding</keyword>
<accession>A0A1Q5Q8G3</accession>
<evidence type="ECO:0000259" key="5">
    <source>
        <dbReference type="SMART" id="SM00829"/>
    </source>
</evidence>
<dbReference type="GO" id="GO:0000166">
    <property type="term" value="F:nucleotide binding"/>
    <property type="evidence" value="ECO:0007669"/>
    <property type="project" value="UniProtKB-KW"/>
</dbReference>
<feature type="domain" description="Enoyl reductase (ER)" evidence="5">
    <location>
        <begin position="380"/>
        <end position="717"/>
    </location>
</feature>
<dbReference type="STRING" id="1441469.A0A1Q5Q8G3"/>
<reference evidence="6 7" key="1">
    <citation type="submission" date="2015-06" db="EMBL/GenBank/DDBJ databases">
        <title>Talaromyces atroroseus IBT 11181 draft genome.</title>
        <authorList>
            <person name="Rasmussen K.B."/>
            <person name="Rasmussen S."/>
            <person name="Petersen B."/>
            <person name="Sicheritz-Ponten T."/>
            <person name="Mortensen U.H."/>
            <person name="Thrane U."/>
        </authorList>
    </citation>
    <scope>NUCLEOTIDE SEQUENCE [LARGE SCALE GENOMIC DNA]</scope>
    <source>
        <strain evidence="6 7">IBT 11181</strain>
    </source>
</reference>
<keyword evidence="4" id="KW-0560">Oxidoreductase</keyword>
<dbReference type="GO" id="GO:0016651">
    <property type="term" value="F:oxidoreductase activity, acting on NAD(P)H"/>
    <property type="evidence" value="ECO:0007669"/>
    <property type="project" value="InterPro"/>
</dbReference>
<evidence type="ECO:0000256" key="2">
    <source>
        <dbReference type="ARBA" id="ARBA00022741"/>
    </source>
</evidence>
<dbReference type="InterPro" id="IPR011032">
    <property type="entry name" value="GroES-like_sf"/>
</dbReference>
<comment type="similarity">
    <text evidence="1">Belongs to the zinc-containing alcohol dehydrogenase family.</text>
</comment>
<dbReference type="InterPro" id="IPR036291">
    <property type="entry name" value="NAD(P)-bd_dom_sf"/>
</dbReference>
<evidence type="ECO:0000256" key="1">
    <source>
        <dbReference type="ARBA" id="ARBA00008072"/>
    </source>
</evidence>
<evidence type="ECO:0000256" key="4">
    <source>
        <dbReference type="ARBA" id="ARBA00023002"/>
    </source>
</evidence>
<sequence length="729" mass="79669">MAAKLDVPTIQRAVIQAEEPGSLTLCHNRGLPSVLPGQVLVKTAAVALNPCDWKMPTNFPCPGAGVGSDYAGTVIALGDSVDRSFLKIGDRVAGAVHASNRLDPQSGAFAEYIAVWADQLWRVPDDMAWDEAAAIGWCVVGTVGLTIFRTLALPGCPEEPTKKSESGYRVITTCSPKNFGLVEQYGADRAFDYHSPTCAEDIRTYTRNSLRYVIDIIAEARTLKLCYAAIGRAGGHYVGFELIPKDLIADMRKTIKADWVLGIRMSGAEIALDKGYGSDPDPELRAWGCDLFKRLETILRARKIRSHPRLVSHSGLDGVISGVQRMRRREISGQKLVYLFESKIPAPPKTSQPFSASITASSGSQTRILPERQTALKIQGPGQITLQTSCSLPSLRVGEVLVRVICVAVNPEDWKSADMSPAVGATSGCDFAGVIVKVGQEVKETLCVDDRVCGFVFGNNPDRHDNGSFAEYVAAAADLIWKIPPQTSFEAASTLGVGVGTVGMALYSTLQLPLPMWPPRPPPTSETPEYVLVYGGGTATGGLAIQMIRMSGMIPITTCAPHNFDRVKSLGSAMAFDYNTPSCGVDIRTYTKGTLKFAFDCISYTESMKICYNAMGNRGGKYIALDHFPTRAHTRRDIHPDWMLLFTIFNSPINWKEPYYREARPQDREFGEKWFRLTQELLDAGAIVPPQHERSIGGLLGVIDGIDMVRKGRHNGVKLVYQINEPDME</sequence>
<name>A0A1Q5Q8G3_TALAT</name>
<keyword evidence="7" id="KW-1185">Reference proteome</keyword>
<evidence type="ECO:0000313" key="6">
    <source>
        <dbReference type="EMBL" id="OKL60401.1"/>
    </source>
</evidence>
<dbReference type="OrthoDB" id="48317at2759"/>
<dbReference type="Proteomes" id="UP000214365">
    <property type="component" value="Unassembled WGS sequence"/>
</dbReference>
<dbReference type="InterPro" id="IPR020843">
    <property type="entry name" value="ER"/>
</dbReference>
<dbReference type="SUPFAM" id="SSF51735">
    <property type="entry name" value="NAD(P)-binding Rossmann-fold domains"/>
    <property type="match status" value="2"/>
</dbReference>
<dbReference type="SUPFAM" id="SSF50129">
    <property type="entry name" value="GroES-like"/>
    <property type="match status" value="2"/>
</dbReference>
<dbReference type="PANTHER" id="PTHR45348:SF6">
    <property type="entry name" value="TRANS-ENOYL REDUCTASE APDC"/>
    <property type="match status" value="1"/>
</dbReference>
<dbReference type="GeneID" id="31004204"/>
<evidence type="ECO:0000313" key="7">
    <source>
        <dbReference type="Proteomes" id="UP000214365"/>
    </source>
</evidence>
<dbReference type="AlphaFoldDB" id="A0A1Q5Q8G3"/>
<dbReference type="InterPro" id="IPR013154">
    <property type="entry name" value="ADH-like_N"/>
</dbReference>
<keyword evidence="3" id="KW-0521">NADP</keyword>
<dbReference type="CDD" id="cd08249">
    <property type="entry name" value="enoyl_reductase_like"/>
    <property type="match status" value="2"/>
</dbReference>
<dbReference type="RefSeq" id="XP_020120522.1">
    <property type="nucleotide sequence ID" value="XM_020266773.1"/>
</dbReference>
<dbReference type="PANTHER" id="PTHR45348">
    <property type="entry name" value="HYPOTHETICAL OXIDOREDUCTASE (EUROFUNG)"/>
    <property type="match status" value="1"/>
</dbReference>
<proteinExistence type="inferred from homology"/>
<dbReference type="InterPro" id="IPR047122">
    <property type="entry name" value="Trans-enoyl_RdTase-like"/>
</dbReference>
<dbReference type="EMBL" id="LFMY01000005">
    <property type="protein sequence ID" value="OKL60401.1"/>
    <property type="molecule type" value="Genomic_DNA"/>
</dbReference>
<dbReference type="Gene3D" id="3.90.180.10">
    <property type="entry name" value="Medium-chain alcohol dehydrogenases, catalytic domain"/>
    <property type="match status" value="2"/>
</dbReference>
<gene>
    <name evidence="6" type="ORF">UA08_04449</name>
</gene>
<comment type="caution">
    <text evidence="6">The sequence shown here is derived from an EMBL/GenBank/DDBJ whole genome shotgun (WGS) entry which is preliminary data.</text>
</comment>